<dbReference type="Proteomes" id="UP000038010">
    <property type="component" value="Unassembled WGS sequence"/>
</dbReference>
<keyword evidence="3" id="KW-0575">Peroxidase</keyword>
<name>A0A0N0NJR2_9EURO</name>
<dbReference type="RefSeq" id="XP_017997151.1">
    <property type="nucleotide sequence ID" value="XM_018141345.1"/>
</dbReference>
<dbReference type="GeneID" id="28733225"/>
<dbReference type="InterPro" id="IPR000073">
    <property type="entry name" value="AB_hydrolase_1"/>
</dbReference>
<dbReference type="GO" id="GO:0004601">
    <property type="term" value="F:peroxidase activity"/>
    <property type="evidence" value="ECO:0007669"/>
    <property type="project" value="UniProtKB-KW"/>
</dbReference>
<keyword evidence="4" id="KW-1185">Reference proteome</keyword>
<dbReference type="VEuPathDB" id="FungiDB:AB675_1452"/>
<dbReference type="InterPro" id="IPR000639">
    <property type="entry name" value="Epox_hydrolase-like"/>
</dbReference>
<comment type="similarity">
    <text evidence="1">Belongs to the AB hydrolase superfamily. Bacterial non-heme haloperoxidase / perhydrolase family.</text>
</comment>
<dbReference type="PANTHER" id="PTHR43433:SF3">
    <property type="entry name" value="NON-HEME CHLOROPEROXIDASE"/>
    <property type="match status" value="1"/>
</dbReference>
<dbReference type="AlphaFoldDB" id="A0A0N0NJR2"/>
<dbReference type="PRINTS" id="PR00111">
    <property type="entry name" value="ABHYDROLASE"/>
</dbReference>
<evidence type="ECO:0000313" key="3">
    <source>
        <dbReference type="EMBL" id="KPI37188.1"/>
    </source>
</evidence>
<dbReference type="STRING" id="1664694.A0A0N0NJR2"/>
<organism evidence="3 4">
    <name type="scientific">Cyphellophora attinorum</name>
    <dbReference type="NCBI Taxonomy" id="1664694"/>
    <lineage>
        <taxon>Eukaryota</taxon>
        <taxon>Fungi</taxon>
        <taxon>Dikarya</taxon>
        <taxon>Ascomycota</taxon>
        <taxon>Pezizomycotina</taxon>
        <taxon>Eurotiomycetes</taxon>
        <taxon>Chaetothyriomycetidae</taxon>
        <taxon>Chaetothyriales</taxon>
        <taxon>Cyphellophoraceae</taxon>
        <taxon>Cyphellophora</taxon>
    </lineage>
</organism>
<dbReference type="SUPFAM" id="SSF53474">
    <property type="entry name" value="alpha/beta-Hydrolases"/>
    <property type="match status" value="1"/>
</dbReference>
<proteinExistence type="inferred from homology"/>
<dbReference type="PRINTS" id="PR00412">
    <property type="entry name" value="EPOXHYDRLASE"/>
</dbReference>
<accession>A0A0N0NJR2</accession>
<protein>
    <submittedName>
        <fullName evidence="3">Non-heme chloroperoxidase</fullName>
    </submittedName>
</protein>
<dbReference type="Pfam" id="PF00561">
    <property type="entry name" value="Abhydrolase_1"/>
    <property type="match status" value="1"/>
</dbReference>
<dbReference type="PANTHER" id="PTHR43433">
    <property type="entry name" value="HYDROLASE, ALPHA/BETA FOLD FAMILY PROTEIN"/>
    <property type="match status" value="1"/>
</dbReference>
<dbReference type="Gene3D" id="3.40.50.1820">
    <property type="entry name" value="alpha/beta hydrolase"/>
    <property type="match status" value="2"/>
</dbReference>
<comment type="caution">
    <text evidence="3">The sequence shown here is derived from an EMBL/GenBank/DDBJ whole genome shotgun (WGS) entry which is preliminary data.</text>
</comment>
<dbReference type="OrthoDB" id="408373at2759"/>
<feature type="domain" description="AB hydrolase-1" evidence="2">
    <location>
        <begin position="24"/>
        <end position="92"/>
    </location>
</feature>
<dbReference type="InterPro" id="IPR029058">
    <property type="entry name" value="AB_hydrolase_fold"/>
</dbReference>
<keyword evidence="3" id="KW-0560">Oxidoreductase</keyword>
<evidence type="ECO:0000259" key="2">
    <source>
        <dbReference type="Pfam" id="PF00561"/>
    </source>
</evidence>
<dbReference type="EMBL" id="LFJN01000025">
    <property type="protein sequence ID" value="KPI37188.1"/>
    <property type="molecule type" value="Genomic_DNA"/>
</dbReference>
<evidence type="ECO:0000256" key="1">
    <source>
        <dbReference type="ARBA" id="ARBA00038128"/>
    </source>
</evidence>
<evidence type="ECO:0000313" key="4">
    <source>
        <dbReference type="Proteomes" id="UP000038010"/>
    </source>
</evidence>
<reference evidence="3 4" key="1">
    <citation type="submission" date="2015-06" db="EMBL/GenBank/DDBJ databases">
        <title>Draft genome of the ant-associated black yeast Phialophora attae CBS 131958.</title>
        <authorList>
            <person name="Moreno L.F."/>
            <person name="Stielow B.J."/>
            <person name="de Hoog S."/>
            <person name="Vicente V.A."/>
            <person name="Weiss V.A."/>
            <person name="de Vries M."/>
            <person name="Cruz L.M."/>
            <person name="Souza E.M."/>
        </authorList>
    </citation>
    <scope>NUCLEOTIDE SEQUENCE [LARGE SCALE GENOMIC DNA]</scope>
    <source>
        <strain evidence="3 4">CBS 131958</strain>
    </source>
</reference>
<sequence>MPFFSARDGTSLFYRDWGNRNGTPIVFSHGWPLNGDNWEKQLVFFANNGYRAIAHDRRGHGRSDQPWEGNNVDTWADDLRQLIEHLNLKDVLIAAFISSCYPYMEAKHFTANGQDGKGVPSEVFDHFRDTMLQVRADFFIEVPSAPFFGFNRPHVTKNQGLIDNWFQAGMLASLKAVHDTTYSWQLDYTKDVSELDIPTLVFHGTDDQVVPIDTGYAAAKLLKNCTAVFLDGAPHATPDLRADELNAELLKFLEK</sequence>
<gene>
    <name evidence="3" type="ORF">AB675_1452</name>
</gene>
<dbReference type="InterPro" id="IPR050471">
    <property type="entry name" value="AB_hydrolase"/>
</dbReference>